<evidence type="ECO:0000313" key="1">
    <source>
        <dbReference type="EMBL" id="MXP24807.1"/>
    </source>
</evidence>
<dbReference type="OrthoDB" id="8595388at2"/>
<dbReference type="Proteomes" id="UP000460561">
    <property type="component" value="Unassembled WGS sequence"/>
</dbReference>
<comment type="caution">
    <text evidence="1">The sequence shown here is derived from an EMBL/GenBank/DDBJ whole genome shotgun (WGS) entry which is preliminary data.</text>
</comment>
<sequence length="160" mass="17011">MSVAIFDKDGLCVSVSHTPQRQPIGGAKAEVPDGTKPNAIWWDGEAVQSPEPCTLDIPQVVELGASIDPITLPAGAIAIVAGVRQRGILVIPTDQIGSVPVDIRGSCHGNFVVEVRDYAGQRKNAYPSIGDQLDALWKGGEALEEMQARVMAVKAQFPKE</sequence>
<evidence type="ECO:0000313" key="2">
    <source>
        <dbReference type="Proteomes" id="UP000460561"/>
    </source>
</evidence>
<keyword evidence="2" id="KW-1185">Reference proteome</keyword>
<protein>
    <submittedName>
        <fullName evidence="1">Uncharacterized protein</fullName>
    </submittedName>
</protein>
<proteinExistence type="predicted"/>
<reference evidence="1 2" key="1">
    <citation type="submission" date="2019-12" db="EMBL/GenBank/DDBJ databases">
        <title>Genomic-based taxomic classification of the family Erythrobacteraceae.</title>
        <authorList>
            <person name="Xu L."/>
        </authorList>
    </citation>
    <scope>NUCLEOTIDE SEQUENCE [LARGE SCALE GENOMIC DNA]</scope>
    <source>
        <strain evidence="1 2">DSM 18604</strain>
    </source>
</reference>
<accession>A0A845A5G9</accession>
<organism evidence="1 2">
    <name type="scientific">Altericroceibacterium indicum</name>
    <dbReference type="NCBI Taxonomy" id="374177"/>
    <lineage>
        <taxon>Bacteria</taxon>
        <taxon>Pseudomonadati</taxon>
        <taxon>Pseudomonadota</taxon>
        <taxon>Alphaproteobacteria</taxon>
        <taxon>Sphingomonadales</taxon>
        <taxon>Erythrobacteraceae</taxon>
        <taxon>Altericroceibacterium</taxon>
    </lineage>
</organism>
<dbReference type="EMBL" id="WTYQ01000001">
    <property type="protein sequence ID" value="MXP24807.1"/>
    <property type="molecule type" value="Genomic_DNA"/>
</dbReference>
<dbReference type="RefSeq" id="WP_160738002.1">
    <property type="nucleotide sequence ID" value="NZ_WTYQ01000001.1"/>
</dbReference>
<name>A0A845A5G9_9SPHN</name>
<gene>
    <name evidence="1" type="ORF">GRI39_01940</name>
</gene>
<dbReference type="AlphaFoldDB" id="A0A845A5G9"/>